<comment type="caution">
    <text evidence="2">The sequence shown here is derived from an EMBL/GenBank/DDBJ whole genome shotgun (WGS) entry which is preliminary data.</text>
</comment>
<dbReference type="AlphaFoldDB" id="A0A9P6XBJ2"/>
<evidence type="ECO:0000313" key="2">
    <source>
        <dbReference type="EMBL" id="KAG1309933.1"/>
    </source>
</evidence>
<evidence type="ECO:0000313" key="3">
    <source>
        <dbReference type="Proteomes" id="UP000716291"/>
    </source>
</evidence>
<feature type="signal peptide" evidence="1">
    <location>
        <begin position="1"/>
        <end position="20"/>
    </location>
</feature>
<evidence type="ECO:0000256" key="1">
    <source>
        <dbReference type="SAM" id="SignalP"/>
    </source>
</evidence>
<feature type="chain" id="PRO_5040260275" description="Invertebrate defensins family profile domain-containing protein" evidence="1">
    <location>
        <begin position="21"/>
        <end position="75"/>
    </location>
</feature>
<accession>A0A9P6XBJ2</accession>
<protein>
    <recommendedName>
        <fullName evidence="4">Invertebrate defensins family profile domain-containing protein</fullName>
    </recommendedName>
</protein>
<keyword evidence="1" id="KW-0732">Signal</keyword>
<dbReference type="OrthoDB" id="2271042at2759"/>
<reference evidence="2" key="1">
    <citation type="journal article" date="2020" name="Microb. Genom.">
        <title>Genetic diversity of clinical and environmental Mucorales isolates obtained from an investigation of mucormycosis cases among solid organ transplant recipients.</title>
        <authorList>
            <person name="Nguyen M.H."/>
            <person name="Kaul D."/>
            <person name="Muto C."/>
            <person name="Cheng S.J."/>
            <person name="Richter R.A."/>
            <person name="Bruno V.M."/>
            <person name="Liu G."/>
            <person name="Beyhan S."/>
            <person name="Sundermann A.J."/>
            <person name="Mounaud S."/>
            <person name="Pasculle A.W."/>
            <person name="Nierman W.C."/>
            <person name="Driscoll E."/>
            <person name="Cumbie R."/>
            <person name="Clancy C.J."/>
            <person name="Dupont C.L."/>
        </authorList>
    </citation>
    <scope>NUCLEOTIDE SEQUENCE</scope>
    <source>
        <strain evidence="2">GL11</strain>
    </source>
</reference>
<gene>
    <name evidence="2" type="ORF">G6F64_004935</name>
</gene>
<organism evidence="2 3">
    <name type="scientific">Rhizopus oryzae</name>
    <name type="common">Mucormycosis agent</name>
    <name type="synonym">Rhizopus arrhizus var. delemar</name>
    <dbReference type="NCBI Taxonomy" id="64495"/>
    <lineage>
        <taxon>Eukaryota</taxon>
        <taxon>Fungi</taxon>
        <taxon>Fungi incertae sedis</taxon>
        <taxon>Mucoromycota</taxon>
        <taxon>Mucoromycotina</taxon>
        <taxon>Mucoromycetes</taxon>
        <taxon>Mucorales</taxon>
        <taxon>Mucorineae</taxon>
        <taxon>Rhizopodaceae</taxon>
        <taxon>Rhizopus</taxon>
    </lineage>
</organism>
<evidence type="ECO:0008006" key="4">
    <source>
        <dbReference type="Google" id="ProtNLM"/>
    </source>
</evidence>
<sequence>MKLAVYLTLLFAAVIMMATAAPHNKSCHRLKDPHANAVCKAYCGKAGYKLGECGVQGICICKKTKISTKVSKSSK</sequence>
<dbReference type="EMBL" id="JAANQT010000569">
    <property type="protein sequence ID" value="KAG1309933.1"/>
    <property type="molecule type" value="Genomic_DNA"/>
</dbReference>
<keyword evidence="3" id="KW-1185">Reference proteome</keyword>
<dbReference type="Proteomes" id="UP000716291">
    <property type="component" value="Unassembled WGS sequence"/>
</dbReference>
<proteinExistence type="predicted"/>
<name>A0A9P6XBJ2_RHIOR</name>